<accession>A0A822XME0</accession>
<dbReference type="GO" id="GO:0003723">
    <property type="term" value="F:RNA binding"/>
    <property type="evidence" value="ECO:0007669"/>
    <property type="project" value="InterPro"/>
</dbReference>
<protein>
    <recommendedName>
        <fullName evidence="1">RRM domain-containing protein</fullName>
    </recommendedName>
</protein>
<dbReference type="InterPro" id="IPR012677">
    <property type="entry name" value="Nucleotide-bd_a/b_plait_sf"/>
</dbReference>
<dbReference type="AlphaFoldDB" id="A0A822XME0"/>
<proteinExistence type="predicted"/>
<dbReference type="Proteomes" id="UP000607653">
    <property type="component" value="Unassembled WGS sequence"/>
</dbReference>
<evidence type="ECO:0000313" key="3">
    <source>
        <dbReference type="Proteomes" id="UP000607653"/>
    </source>
</evidence>
<comment type="caution">
    <text evidence="2">The sequence shown here is derived from an EMBL/GenBank/DDBJ whole genome shotgun (WGS) entry which is preliminary data.</text>
</comment>
<evidence type="ECO:0000259" key="1">
    <source>
        <dbReference type="Pfam" id="PF00076"/>
    </source>
</evidence>
<dbReference type="InterPro" id="IPR035979">
    <property type="entry name" value="RBD_domain_sf"/>
</dbReference>
<dbReference type="Gene3D" id="3.30.70.330">
    <property type="match status" value="1"/>
</dbReference>
<feature type="domain" description="RRM" evidence="1">
    <location>
        <begin position="112"/>
        <end position="143"/>
    </location>
</feature>
<dbReference type="Pfam" id="PF00076">
    <property type="entry name" value="RRM_1"/>
    <property type="match status" value="1"/>
</dbReference>
<dbReference type="SUPFAM" id="SSF54928">
    <property type="entry name" value="RNA-binding domain, RBD"/>
    <property type="match status" value="1"/>
</dbReference>
<organism evidence="2 3">
    <name type="scientific">Nelumbo nucifera</name>
    <name type="common">Sacred lotus</name>
    <dbReference type="NCBI Taxonomy" id="4432"/>
    <lineage>
        <taxon>Eukaryota</taxon>
        <taxon>Viridiplantae</taxon>
        <taxon>Streptophyta</taxon>
        <taxon>Embryophyta</taxon>
        <taxon>Tracheophyta</taxon>
        <taxon>Spermatophyta</taxon>
        <taxon>Magnoliopsida</taxon>
        <taxon>Proteales</taxon>
        <taxon>Nelumbonaceae</taxon>
        <taxon>Nelumbo</taxon>
    </lineage>
</organism>
<gene>
    <name evidence="2" type="ORF">HUJ06_022983</name>
</gene>
<keyword evidence="3" id="KW-1185">Reference proteome</keyword>
<dbReference type="InterPro" id="IPR000504">
    <property type="entry name" value="RRM_dom"/>
</dbReference>
<reference evidence="2 3" key="1">
    <citation type="journal article" date="2020" name="Mol. Biol. Evol.">
        <title>Distinct Expression and Methylation Patterns for Genes with Different Fates following a Single Whole-Genome Duplication in Flowering Plants.</title>
        <authorList>
            <person name="Shi T."/>
            <person name="Rahmani R.S."/>
            <person name="Gugger P.F."/>
            <person name="Wang M."/>
            <person name="Li H."/>
            <person name="Zhang Y."/>
            <person name="Li Z."/>
            <person name="Wang Q."/>
            <person name="Van de Peer Y."/>
            <person name="Marchal K."/>
            <person name="Chen J."/>
        </authorList>
    </citation>
    <scope>NUCLEOTIDE SEQUENCE [LARGE SCALE GENOMIC DNA]</scope>
    <source>
        <tissue evidence="2">Leaf</tissue>
    </source>
</reference>
<sequence>MVIGSNEDVIKVIEYKFNDKGNKVKITTTTWIWKLAKARLSKSAIERFSSSDLGLKDLAVQPEGFIDKPSASETTVVATGIGKSMTYVPSTLRGGGDRSGMDMKRRNEENAVRVTNLSEDTREPDLLELFRTFGLVSHVYVARSN</sequence>
<dbReference type="EMBL" id="DUZY01000001">
    <property type="protein sequence ID" value="DAD21520.1"/>
    <property type="molecule type" value="Genomic_DNA"/>
</dbReference>
<name>A0A822XME0_NELNU</name>
<evidence type="ECO:0000313" key="2">
    <source>
        <dbReference type="EMBL" id="DAD21520.1"/>
    </source>
</evidence>